<dbReference type="EMBL" id="FMYP01000003">
    <property type="protein sequence ID" value="SDB84677.1"/>
    <property type="molecule type" value="Genomic_DNA"/>
</dbReference>
<proteinExistence type="predicted"/>
<dbReference type="Pfam" id="PF04536">
    <property type="entry name" value="TPM_phosphatase"/>
    <property type="match status" value="1"/>
</dbReference>
<dbReference type="InterPro" id="IPR007621">
    <property type="entry name" value="TPM_dom"/>
</dbReference>
<accession>A0A1G6GRN5</accession>
<protein>
    <recommendedName>
        <fullName evidence="2">TPM domain-containing protein</fullName>
    </recommendedName>
</protein>
<organism evidence="3 4">
    <name type="scientific">Williamwhitmania taraxaci</name>
    <dbReference type="NCBI Taxonomy" id="1640674"/>
    <lineage>
        <taxon>Bacteria</taxon>
        <taxon>Pseudomonadati</taxon>
        <taxon>Bacteroidota</taxon>
        <taxon>Bacteroidia</taxon>
        <taxon>Bacteroidales</taxon>
        <taxon>Williamwhitmaniaceae</taxon>
        <taxon>Williamwhitmania</taxon>
    </lineage>
</organism>
<name>A0A1G6GRN5_9BACT</name>
<feature type="domain" description="TPM" evidence="2">
    <location>
        <begin position="36"/>
        <end position="163"/>
    </location>
</feature>
<dbReference type="Gene3D" id="3.10.310.50">
    <property type="match status" value="1"/>
</dbReference>
<keyword evidence="1" id="KW-0812">Transmembrane</keyword>
<gene>
    <name evidence="3" type="ORF">SAMN05216323_100373</name>
</gene>
<reference evidence="3 4" key="1">
    <citation type="submission" date="2016-09" db="EMBL/GenBank/DDBJ databases">
        <authorList>
            <person name="Capua I."/>
            <person name="De Benedictis P."/>
            <person name="Joannis T."/>
            <person name="Lombin L.H."/>
            <person name="Cattoli G."/>
        </authorList>
    </citation>
    <scope>NUCLEOTIDE SEQUENCE [LARGE SCALE GENOMIC DNA]</scope>
    <source>
        <strain evidence="3 4">A7P-90m</strain>
    </source>
</reference>
<evidence type="ECO:0000313" key="3">
    <source>
        <dbReference type="EMBL" id="SDB84677.1"/>
    </source>
</evidence>
<sequence>MSSLKKIGLLLLMVLGVGSISFAQTIPSPMSPPRLVNDFTSLLSQQEQAQLEQKLRNYADTTSTQIYIVTVNSFDGQDKAAYAAMMGEQWKIGQKGKNNGILLLIKPTNNEGKGEVFIATGYGMEEKVTDAMSRRIIEKQILPAFRSNQFYSGLDAATTTIIKLSSGTYKGDKKGKEGGVFGGILFFGLLALMLFLASRRGGGGKTYSSTGSSLPFWLMAGAAGSSFGNFSSGGGSFGGGGFSGGGGGSFGGGGAGGSW</sequence>
<evidence type="ECO:0000256" key="1">
    <source>
        <dbReference type="SAM" id="Phobius"/>
    </source>
</evidence>
<dbReference type="STRING" id="1640674.SAMN05216323_100373"/>
<dbReference type="PANTHER" id="PTHR30373">
    <property type="entry name" value="UPF0603 PROTEIN YGCG"/>
    <property type="match status" value="1"/>
</dbReference>
<dbReference type="RefSeq" id="WP_092434815.1">
    <property type="nucleotide sequence ID" value="NZ_FMYP01000003.1"/>
</dbReference>
<dbReference type="Proteomes" id="UP000199452">
    <property type="component" value="Unassembled WGS sequence"/>
</dbReference>
<keyword evidence="1" id="KW-0472">Membrane</keyword>
<keyword evidence="1" id="KW-1133">Transmembrane helix</keyword>
<dbReference type="AlphaFoldDB" id="A0A1G6GRN5"/>
<dbReference type="PANTHER" id="PTHR30373:SF2">
    <property type="entry name" value="UPF0603 PROTEIN YGCG"/>
    <property type="match status" value="1"/>
</dbReference>
<evidence type="ECO:0000313" key="4">
    <source>
        <dbReference type="Proteomes" id="UP000199452"/>
    </source>
</evidence>
<feature type="transmembrane region" description="Helical" evidence="1">
    <location>
        <begin position="178"/>
        <end position="197"/>
    </location>
</feature>
<dbReference type="OrthoDB" id="9810918at2"/>
<keyword evidence="4" id="KW-1185">Reference proteome</keyword>
<evidence type="ECO:0000259" key="2">
    <source>
        <dbReference type="Pfam" id="PF04536"/>
    </source>
</evidence>